<dbReference type="SUPFAM" id="SSF141868">
    <property type="entry name" value="EAL domain-like"/>
    <property type="match status" value="1"/>
</dbReference>
<dbReference type="InterPro" id="IPR043128">
    <property type="entry name" value="Rev_trsase/Diguanyl_cyclase"/>
</dbReference>
<dbReference type="InterPro" id="IPR052155">
    <property type="entry name" value="Biofilm_reg_signaling"/>
</dbReference>
<dbReference type="Gene3D" id="3.30.450.20">
    <property type="entry name" value="PAS domain"/>
    <property type="match status" value="1"/>
</dbReference>
<dbReference type="InterPro" id="IPR035965">
    <property type="entry name" value="PAS-like_dom_sf"/>
</dbReference>
<dbReference type="InterPro" id="IPR035919">
    <property type="entry name" value="EAL_sf"/>
</dbReference>
<dbReference type="SMART" id="SM00267">
    <property type="entry name" value="GGDEF"/>
    <property type="match status" value="1"/>
</dbReference>
<proteinExistence type="predicted"/>
<accession>A0A1I3K9H2</accession>
<dbReference type="Gene3D" id="3.30.70.270">
    <property type="match status" value="1"/>
</dbReference>
<dbReference type="Pfam" id="PF00563">
    <property type="entry name" value="EAL"/>
    <property type="match status" value="1"/>
</dbReference>
<dbReference type="SUPFAM" id="SSF55073">
    <property type="entry name" value="Nucleotide cyclase"/>
    <property type="match status" value="1"/>
</dbReference>
<dbReference type="CDD" id="cd01948">
    <property type="entry name" value="EAL"/>
    <property type="match status" value="1"/>
</dbReference>
<dbReference type="PROSITE" id="PS50883">
    <property type="entry name" value="EAL"/>
    <property type="match status" value="1"/>
</dbReference>
<keyword evidence="1" id="KW-0472">Membrane</keyword>
<dbReference type="EMBL" id="FORC01000002">
    <property type="protein sequence ID" value="SFI69142.1"/>
    <property type="molecule type" value="Genomic_DNA"/>
</dbReference>
<dbReference type="InterPro" id="IPR029787">
    <property type="entry name" value="Nucleotide_cyclase"/>
</dbReference>
<dbReference type="Proteomes" id="UP000183018">
    <property type="component" value="Unassembled WGS sequence"/>
</dbReference>
<keyword evidence="1" id="KW-0812">Transmembrane</keyword>
<keyword evidence="1" id="KW-1133">Transmembrane helix</keyword>
<evidence type="ECO:0000259" key="4">
    <source>
        <dbReference type="PROSITE" id="PS50887"/>
    </source>
</evidence>
<gene>
    <name evidence="5" type="ORF">SAMN05216602_2362</name>
</gene>
<feature type="domain" description="EAL" evidence="3">
    <location>
        <begin position="583"/>
        <end position="835"/>
    </location>
</feature>
<feature type="domain" description="PAS" evidence="2">
    <location>
        <begin position="288"/>
        <end position="339"/>
    </location>
</feature>
<evidence type="ECO:0000256" key="1">
    <source>
        <dbReference type="SAM" id="Phobius"/>
    </source>
</evidence>
<dbReference type="PROSITE" id="PS50887">
    <property type="entry name" value="GGDEF"/>
    <property type="match status" value="1"/>
</dbReference>
<evidence type="ECO:0000313" key="5">
    <source>
        <dbReference type="EMBL" id="SFI69142.1"/>
    </source>
</evidence>
<organism evidence="5 6">
    <name type="scientific">Phytopseudomonas argentinensis</name>
    <dbReference type="NCBI Taxonomy" id="289370"/>
    <lineage>
        <taxon>Bacteria</taxon>
        <taxon>Pseudomonadati</taxon>
        <taxon>Pseudomonadota</taxon>
        <taxon>Gammaproteobacteria</taxon>
        <taxon>Pseudomonadales</taxon>
        <taxon>Pseudomonadaceae</taxon>
        <taxon>Phytopseudomonas</taxon>
    </lineage>
</organism>
<dbReference type="InterPro" id="IPR001633">
    <property type="entry name" value="EAL_dom"/>
</dbReference>
<dbReference type="InterPro" id="IPR000014">
    <property type="entry name" value="PAS"/>
</dbReference>
<dbReference type="SMART" id="SM00052">
    <property type="entry name" value="EAL"/>
    <property type="match status" value="1"/>
</dbReference>
<dbReference type="InterPro" id="IPR007892">
    <property type="entry name" value="CHASE4"/>
</dbReference>
<dbReference type="InterPro" id="IPR000160">
    <property type="entry name" value="GGDEF_dom"/>
</dbReference>
<feature type="domain" description="GGDEF" evidence="4">
    <location>
        <begin position="441"/>
        <end position="574"/>
    </location>
</feature>
<keyword evidence="6" id="KW-1185">Reference proteome</keyword>
<evidence type="ECO:0000259" key="2">
    <source>
        <dbReference type="PROSITE" id="PS50112"/>
    </source>
</evidence>
<dbReference type="Gene3D" id="3.20.20.450">
    <property type="entry name" value="EAL domain"/>
    <property type="match status" value="1"/>
</dbReference>
<dbReference type="PROSITE" id="PS50112">
    <property type="entry name" value="PAS"/>
    <property type="match status" value="1"/>
</dbReference>
<dbReference type="SMART" id="SM00091">
    <property type="entry name" value="PAS"/>
    <property type="match status" value="1"/>
</dbReference>
<dbReference type="NCBIfam" id="TIGR00254">
    <property type="entry name" value="GGDEF"/>
    <property type="match status" value="1"/>
</dbReference>
<evidence type="ECO:0000259" key="3">
    <source>
        <dbReference type="PROSITE" id="PS50883"/>
    </source>
</evidence>
<sequence>MRSHTEMTRKFAAGFALLMASLLAIACAALIAIAYQKNLAQVEHDELALAQSLGAIKRSLHTTVMDYAFWDDAYAKVGSGQVDIDWAYGRDNMGESLYSSFSIDGAFIIDPAQATLYSVIKGELSSRSAADFISADFAPLVEAARQQAGGGQAAFGYYPVGDAIAGAYAAAIKSEGMSDPKSLSATSVMLFVDILDIQALGLNANLADLRAVSHPPGDHPYFKLEPAFGSTYVLTWTPARPGDAFLTALLPLLVLIAIVFALAMRALQRRMLKASALFDASQEALRVSEERFRSVAESTSDWIWETDQQGRLTFISERFTAMTGLPVSAWQGRHLHELLGLPPHSFLAQAQASSQASLPRRPIECSYADAQGVSRHCTLSIGMVAEGTKHLGYQGTVTDITEEVEAKRQISHLSHHDALTGLPNRRYLQAHLQSKLENPQGRVFLLSLDLDRFKPVNDTLGHSIGDEVLSEVAQRLKQCVRDDDMVARLGGDEFVLVIDDPLQRVELEPLCARICDSIGKVFVSGEHELLLGASIGVAIAPQDAVQASELLRYADIALYEAKAAGRSTWQFYASEMNERIVNRRKIETDLRNALRGGELFLQYQPRYTISRQTVSGAEALVRWQHPTRGLLMPDSFIAIAEETGLIIALSDWVLHNACTAASQWPDDLQVSVNLSPVEFQRGDLVARVRHALEATQLAPGRLELEITETVMLKDSVAALQIMLQLKRLGVRLSMDDFGTGYSALSYLRTYPFDAIKIDRSFIADLQGDAKTTAVAIIESIIGLGRALSMTVTAEGVESASQLSDLARIHCDEAQGYYLGRPHSLEQFERLITSASLARP</sequence>
<dbReference type="CDD" id="cd01949">
    <property type="entry name" value="GGDEF"/>
    <property type="match status" value="1"/>
</dbReference>
<dbReference type="Pfam" id="PF13188">
    <property type="entry name" value="PAS_8"/>
    <property type="match status" value="1"/>
</dbReference>
<dbReference type="CDD" id="cd00130">
    <property type="entry name" value="PAS"/>
    <property type="match status" value="1"/>
</dbReference>
<dbReference type="PANTHER" id="PTHR44757:SF10">
    <property type="entry name" value="MEMBRANE PROTEIN"/>
    <property type="match status" value="1"/>
</dbReference>
<dbReference type="Pfam" id="PF00990">
    <property type="entry name" value="GGDEF"/>
    <property type="match status" value="1"/>
</dbReference>
<reference evidence="6" key="1">
    <citation type="submission" date="2016-10" db="EMBL/GenBank/DDBJ databases">
        <authorList>
            <person name="Varghese N."/>
            <person name="Submissions S."/>
        </authorList>
    </citation>
    <scope>NUCLEOTIDE SEQUENCE [LARGE SCALE GENOMIC DNA]</scope>
    <source>
        <strain evidence="6">LMG 22563</strain>
    </source>
</reference>
<dbReference type="PANTHER" id="PTHR44757">
    <property type="entry name" value="DIGUANYLATE CYCLASE DGCP"/>
    <property type="match status" value="1"/>
</dbReference>
<evidence type="ECO:0000313" key="6">
    <source>
        <dbReference type="Proteomes" id="UP000183018"/>
    </source>
</evidence>
<dbReference type="PROSITE" id="PS51257">
    <property type="entry name" value="PROKAR_LIPOPROTEIN"/>
    <property type="match status" value="1"/>
</dbReference>
<dbReference type="NCBIfam" id="TIGR00229">
    <property type="entry name" value="sensory_box"/>
    <property type="match status" value="1"/>
</dbReference>
<feature type="transmembrane region" description="Helical" evidence="1">
    <location>
        <begin position="244"/>
        <end position="263"/>
    </location>
</feature>
<dbReference type="SUPFAM" id="SSF55785">
    <property type="entry name" value="PYP-like sensor domain (PAS domain)"/>
    <property type="match status" value="1"/>
</dbReference>
<dbReference type="STRING" id="289370.SAMN05216602_2362"/>
<dbReference type="AlphaFoldDB" id="A0A1I3K9H2"/>
<protein>
    <submittedName>
        <fullName evidence="5">PAS domain S-box-containing protein/diguanylate cyclase (GGDEF) domain-containing protein</fullName>
    </submittedName>
</protein>
<dbReference type="Pfam" id="PF05228">
    <property type="entry name" value="CHASE4"/>
    <property type="match status" value="1"/>
</dbReference>
<name>A0A1I3K9H2_9GAMM</name>